<organism evidence="2 3">
    <name type="scientific">Acrobeloides nanus</name>
    <dbReference type="NCBI Taxonomy" id="290746"/>
    <lineage>
        <taxon>Eukaryota</taxon>
        <taxon>Metazoa</taxon>
        <taxon>Ecdysozoa</taxon>
        <taxon>Nematoda</taxon>
        <taxon>Chromadorea</taxon>
        <taxon>Rhabditida</taxon>
        <taxon>Tylenchina</taxon>
        <taxon>Cephalobomorpha</taxon>
        <taxon>Cephaloboidea</taxon>
        <taxon>Cephalobidae</taxon>
        <taxon>Acrobeloides</taxon>
    </lineage>
</organism>
<dbReference type="AlphaFoldDB" id="A0A914DXT0"/>
<reference evidence="3" key="1">
    <citation type="submission" date="2022-11" db="UniProtKB">
        <authorList>
            <consortium name="WormBaseParasite"/>
        </authorList>
    </citation>
    <scope>IDENTIFICATION</scope>
</reference>
<keyword evidence="1" id="KW-1133">Transmembrane helix</keyword>
<protein>
    <submittedName>
        <fullName evidence="3">Uncharacterized protein</fullName>
    </submittedName>
</protein>
<evidence type="ECO:0000313" key="3">
    <source>
        <dbReference type="WBParaSite" id="ACRNAN_scaffold4482.g23012.t1"/>
    </source>
</evidence>
<feature type="transmembrane region" description="Helical" evidence="1">
    <location>
        <begin position="12"/>
        <end position="35"/>
    </location>
</feature>
<evidence type="ECO:0000313" key="2">
    <source>
        <dbReference type="Proteomes" id="UP000887540"/>
    </source>
</evidence>
<proteinExistence type="predicted"/>
<feature type="transmembrane region" description="Helical" evidence="1">
    <location>
        <begin position="41"/>
        <end position="65"/>
    </location>
</feature>
<accession>A0A914DXT0</accession>
<keyword evidence="2" id="KW-1185">Reference proteome</keyword>
<feature type="transmembrane region" description="Helical" evidence="1">
    <location>
        <begin position="72"/>
        <end position="96"/>
    </location>
</feature>
<dbReference type="WBParaSite" id="ACRNAN_scaffold4482.g23012.t1">
    <property type="protein sequence ID" value="ACRNAN_scaffold4482.g23012.t1"/>
    <property type="gene ID" value="ACRNAN_scaffold4482.g23012"/>
</dbReference>
<keyword evidence="1" id="KW-0472">Membrane</keyword>
<feature type="transmembrane region" description="Helical" evidence="1">
    <location>
        <begin position="119"/>
        <end position="139"/>
    </location>
</feature>
<evidence type="ECO:0000256" key="1">
    <source>
        <dbReference type="SAM" id="Phobius"/>
    </source>
</evidence>
<name>A0A914DXT0_9BILA</name>
<dbReference type="Proteomes" id="UP000887540">
    <property type="component" value="Unplaced"/>
</dbReference>
<keyword evidence="1" id="KW-0812">Transmembrane</keyword>
<sequence length="172" mass="20050">MAHGKLYKTFFALSWLADLILCILVAYVLIKAYYALNEPPFAVACAFGIFVILFILFTISFVIFLSTKRYLALIFTIVFLIGQFLCALITTITLFADDYYEPGVRFRDNPILWVENRRWLPILFSVVYLPFFLVQIFVINRYAYRMGYAGTPEEAKERKNTPYFNERLVVAT</sequence>